<evidence type="ECO:0000256" key="1">
    <source>
        <dbReference type="SAM" id="MobiDB-lite"/>
    </source>
</evidence>
<dbReference type="EMBL" id="WHWC01000010">
    <property type="protein sequence ID" value="KAG8375108.1"/>
    <property type="molecule type" value="Genomic_DNA"/>
</dbReference>
<feature type="compositionally biased region" description="Acidic residues" evidence="1">
    <location>
        <begin position="238"/>
        <end position="251"/>
    </location>
</feature>
<accession>A0AAV6WY19</accession>
<reference evidence="2" key="1">
    <citation type="submission" date="2019-10" db="EMBL/GenBank/DDBJ databases">
        <authorList>
            <person name="Zhang R."/>
            <person name="Pan Y."/>
            <person name="Wang J."/>
            <person name="Ma R."/>
            <person name="Yu S."/>
        </authorList>
    </citation>
    <scope>NUCLEOTIDE SEQUENCE</scope>
    <source>
        <strain evidence="2">LA-IB0</strain>
        <tissue evidence="2">Leaf</tissue>
    </source>
</reference>
<evidence type="ECO:0000313" key="2">
    <source>
        <dbReference type="EMBL" id="KAG8375108.1"/>
    </source>
</evidence>
<dbReference type="Proteomes" id="UP000826271">
    <property type="component" value="Unassembled WGS sequence"/>
</dbReference>
<keyword evidence="3" id="KW-1185">Reference proteome</keyword>
<comment type="caution">
    <text evidence="2">The sequence shown here is derived from an EMBL/GenBank/DDBJ whole genome shotgun (WGS) entry which is preliminary data.</text>
</comment>
<dbReference type="AlphaFoldDB" id="A0AAV6WY19"/>
<feature type="compositionally biased region" description="Polar residues" evidence="1">
    <location>
        <begin position="203"/>
        <end position="224"/>
    </location>
</feature>
<feature type="region of interest" description="Disordered" evidence="1">
    <location>
        <begin position="195"/>
        <end position="251"/>
    </location>
</feature>
<gene>
    <name evidence="2" type="ORF">BUALT_Bualt10G0066000</name>
</gene>
<evidence type="ECO:0000313" key="3">
    <source>
        <dbReference type="Proteomes" id="UP000826271"/>
    </source>
</evidence>
<name>A0AAV6WY19_9LAMI</name>
<protein>
    <submittedName>
        <fullName evidence="2">Uncharacterized protein</fullName>
    </submittedName>
</protein>
<organism evidence="2 3">
    <name type="scientific">Buddleja alternifolia</name>
    <dbReference type="NCBI Taxonomy" id="168488"/>
    <lineage>
        <taxon>Eukaryota</taxon>
        <taxon>Viridiplantae</taxon>
        <taxon>Streptophyta</taxon>
        <taxon>Embryophyta</taxon>
        <taxon>Tracheophyta</taxon>
        <taxon>Spermatophyta</taxon>
        <taxon>Magnoliopsida</taxon>
        <taxon>eudicotyledons</taxon>
        <taxon>Gunneridae</taxon>
        <taxon>Pentapetalae</taxon>
        <taxon>asterids</taxon>
        <taxon>lamiids</taxon>
        <taxon>Lamiales</taxon>
        <taxon>Scrophulariaceae</taxon>
        <taxon>Buddlejeae</taxon>
        <taxon>Buddleja</taxon>
    </lineage>
</organism>
<proteinExistence type="predicted"/>
<sequence>MTMQNQEQIPLMKPSMEETLAASIDVLRAFKTEFEKEWLLRQFHESLTSTVAALQSQSFHNLRQYCSTPIFTIAFSTTHFPKITSFVRRKDNELFHVVRSPVVNADGSVKTSTSQIDPLSCITNLIDVSISYSTVMSTISDSQFTTSQSCVQQNFPALSISTYHNVPNDFSHASTLQPWIQHGFPFSPDNMTNFLPHSESPVLRTSSPMPLSNLPSTNQANTTQEHGRDSSSPHPMECDDDGDSDATDDQIDDHTMIDNVEASTTWNFGPPAEICCYCKAILWYEERFVKSKNSTSPKFSICCREGKVKLSLLRDTPNFLKGLLDYSGGRRN</sequence>